<dbReference type="SUPFAM" id="SSF47769">
    <property type="entry name" value="SAM/Pointed domain"/>
    <property type="match status" value="2"/>
</dbReference>
<dbReference type="PROSITE" id="PS50088">
    <property type="entry name" value="ANK_REPEAT"/>
    <property type="match status" value="3"/>
</dbReference>
<reference evidence="5 6" key="1">
    <citation type="submission" date="2016-11" db="EMBL/GenBank/DDBJ databases">
        <title>The macronuclear genome of Stentor coeruleus: a giant cell with tiny introns.</title>
        <authorList>
            <person name="Slabodnick M."/>
            <person name="Ruby J.G."/>
            <person name="Reiff S.B."/>
            <person name="Swart E.C."/>
            <person name="Gosai S."/>
            <person name="Prabakaran S."/>
            <person name="Witkowska E."/>
            <person name="Larue G.E."/>
            <person name="Fisher S."/>
            <person name="Freeman R.M."/>
            <person name="Gunawardena J."/>
            <person name="Chu W."/>
            <person name="Stover N.A."/>
            <person name="Gregory B.D."/>
            <person name="Nowacki M."/>
            <person name="Derisi J."/>
            <person name="Roy S.W."/>
            <person name="Marshall W.F."/>
            <person name="Sood P."/>
        </authorList>
    </citation>
    <scope>NUCLEOTIDE SEQUENCE [LARGE SCALE GENOMIC DNA]</scope>
    <source>
        <strain evidence="5">WM001</strain>
    </source>
</reference>
<organism evidence="5 6">
    <name type="scientific">Stentor coeruleus</name>
    <dbReference type="NCBI Taxonomy" id="5963"/>
    <lineage>
        <taxon>Eukaryota</taxon>
        <taxon>Sar</taxon>
        <taxon>Alveolata</taxon>
        <taxon>Ciliophora</taxon>
        <taxon>Postciliodesmatophora</taxon>
        <taxon>Heterotrichea</taxon>
        <taxon>Heterotrichida</taxon>
        <taxon>Stentoridae</taxon>
        <taxon>Stentor</taxon>
    </lineage>
</organism>
<dbReference type="Pfam" id="PF07647">
    <property type="entry name" value="SAM_2"/>
    <property type="match status" value="1"/>
</dbReference>
<feature type="domain" description="SAM" evidence="4">
    <location>
        <begin position="300"/>
        <end position="371"/>
    </location>
</feature>
<comment type="caution">
    <text evidence="5">The sequence shown here is derived from an EMBL/GenBank/DDBJ whole genome shotgun (WGS) entry which is preliminary data.</text>
</comment>
<dbReference type="InterPro" id="IPR036770">
    <property type="entry name" value="Ankyrin_rpt-contain_sf"/>
</dbReference>
<dbReference type="InterPro" id="IPR001660">
    <property type="entry name" value="SAM"/>
</dbReference>
<dbReference type="PANTHER" id="PTHR24174">
    <property type="entry name" value="ANKYRIN REPEAT AND STERILE ALPHA MOTIF DOMAIN-CONTAINING PROTEIN 1"/>
    <property type="match status" value="1"/>
</dbReference>
<keyword evidence="6" id="KW-1185">Reference proteome</keyword>
<dbReference type="Proteomes" id="UP000187209">
    <property type="component" value="Unassembled WGS sequence"/>
</dbReference>
<dbReference type="InterPro" id="IPR013761">
    <property type="entry name" value="SAM/pointed_sf"/>
</dbReference>
<accession>A0A1R2B466</accession>
<gene>
    <name evidence="5" type="ORF">SteCoe_30203</name>
</gene>
<evidence type="ECO:0000256" key="3">
    <source>
        <dbReference type="PROSITE-ProRule" id="PRU00023"/>
    </source>
</evidence>
<dbReference type="EMBL" id="MPUH01000979">
    <property type="protein sequence ID" value="OMJ71562.1"/>
    <property type="molecule type" value="Genomic_DNA"/>
</dbReference>
<evidence type="ECO:0000259" key="4">
    <source>
        <dbReference type="PROSITE" id="PS50105"/>
    </source>
</evidence>
<keyword evidence="2 3" id="KW-0040">ANK repeat</keyword>
<evidence type="ECO:0000313" key="6">
    <source>
        <dbReference type="Proteomes" id="UP000187209"/>
    </source>
</evidence>
<proteinExistence type="predicted"/>
<dbReference type="PRINTS" id="PR01415">
    <property type="entry name" value="ANKYRIN"/>
</dbReference>
<dbReference type="Gene3D" id="1.25.40.20">
    <property type="entry name" value="Ankyrin repeat-containing domain"/>
    <property type="match status" value="2"/>
</dbReference>
<dbReference type="SMART" id="SM00248">
    <property type="entry name" value="ANK"/>
    <property type="match status" value="4"/>
</dbReference>
<feature type="repeat" description="ANK" evidence="3">
    <location>
        <begin position="138"/>
        <end position="170"/>
    </location>
</feature>
<dbReference type="AlphaFoldDB" id="A0A1R2B466"/>
<name>A0A1R2B466_9CILI</name>
<evidence type="ECO:0000256" key="1">
    <source>
        <dbReference type="ARBA" id="ARBA00022737"/>
    </source>
</evidence>
<dbReference type="SMART" id="SM00454">
    <property type="entry name" value="SAM"/>
    <property type="match status" value="2"/>
</dbReference>
<feature type="repeat" description="ANK" evidence="3">
    <location>
        <begin position="71"/>
        <end position="103"/>
    </location>
</feature>
<dbReference type="Pfam" id="PF00536">
    <property type="entry name" value="SAM_1"/>
    <property type="match status" value="1"/>
</dbReference>
<dbReference type="PROSITE" id="PS50105">
    <property type="entry name" value="SAM_DOMAIN"/>
    <property type="match status" value="2"/>
</dbReference>
<dbReference type="OrthoDB" id="539213at2759"/>
<dbReference type="SUPFAM" id="SSF48403">
    <property type="entry name" value="Ankyrin repeat"/>
    <property type="match status" value="1"/>
</dbReference>
<dbReference type="PROSITE" id="PS50297">
    <property type="entry name" value="ANK_REP_REGION"/>
    <property type="match status" value="3"/>
</dbReference>
<dbReference type="PANTHER" id="PTHR24174:SF16">
    <property type="entry name" value="CASKIN-2"/>
    <property type="match status" value="1"/>
</dbReference>
<sequence length="496" mass="55489">MENSSEDIQRACRLGDLSLLKDAILQYPSGINEKDGKLGWTGLYRSVICGHYDTSEQMLISGADPNIKTKMGDTALHQAADNRQYKIAELLLKHNADPDIQQNDGETPLHLSCFKGDTDMAKILLEAKANPNIQNHTFGKTPIHYAVDYSYANIVALLLQNGANIEIRDKHGKTVKDIARSSDILNMLCNNSLFIPSPEPSDILENATMEKPSIGVVSPILSRSNSDISLNSDCRSLEIHVKQFEDIHKKIREKVRASVDTVKANGPSQNTSSIFEPDAEKTAFDIRMGKDKIISFGGTERNPELYNWLMKIKLEELYGLLISAGYDDLSQLIYQMASSMPITEKSLIEIGIHKQGHRKRLLIALDNLVTKENIIKPQAKNPFTCCTANVPSNVGILNMPPLETWLETLNLKEVLGKFTQAGYQDLEDMIEVMNTAWEITAEDLKEIGVDKPGYRHRILSKLKEDSQFLNRNCVKKREVLIERNANSAACESCVVF</sequence>
<evidence type="ECO:0000256" key="2">
    <source>
        <dbReference type="ARBA" id="ARBA00023043"/>
    </source>
</evidence>
<protein>
    <recommendedName>
        <fullName evidence="4">SAM domain-containing protein</fullName>
    </recommendedName>
</protein>
<keyword evidence="1" id="KW-0677">Repeat</keyword>
<dbReference type="Gene3D" id="1.10.150.50">
    <property type="entry name" value="Transcription Factor, Ets-1"/>
    <property type="match status" value="2"/>
</dbReference>
<dbReference type="InterPro" id="IPR033635">
    <property type="entry name" value="ANKS1/Caskin"/>
</dbReference>
<feature type="domain" description="SAM" evidence="4">
    <location>
        <begin position="397"/>
        <end position="463"/>
    </location>
</feature>
<evidence type="ECO:0000313" key="5">
    <source>
        <dbReference type="EMBL" id="OMJ71562.1"/>
    </source>
</evidence>
<dbReference type="InterPro" id="IPR002110">
    <property type="entry name" value="Ankyrin_rpt"/>
</dbReference>
<feature type="repeat" description="ANK" evidence="3">
    <location>
        <begin position="104"/>
        <end position="136"/>
    </location>
</feature>
<dbReference type="Pfam" id="PF12796">
    <property type="entry name" value="Ank_2"/>
    <property type="match status" value="1"/>
</dbReference>